<keyword evidence="2" id="KW-0813">Transport</keyword>
<protein>
    <recommendedName>
        <fullName evidence="8">Major facilitator superfamily (MFS) profile domain-containing protein</fullName>
    </recommendedName>
</protein>
<organism evidence="9 10">
    <name type="scientific">Apiotrichum porosum</name>
    <dbReference type="NCBI Taxonomy" id="105984"/>
    <lineage>
        <taxon>Eukaryota</taxon>
        <taxon>Fungi</taxon>
        <taxon>Dikarya</taxon>
        <taxon>Basidiomycota</taxon>
        <taxon>Agaricomycotina</taxon>
        <taxon>Tremellomycetes</taxon>
        <taxon>Trichosporonales</taxon>
        <taxon>Trichosporonaceae</taxon>
        <taxon>Apiotrichum</taxon>
    </lineage>
</organism>
<feature type="transmembrane region" description="Helical" evidence="7">
    <location>
        <begin position="536"/>
        <end position="555"/>
    </location>
</feature>
<dbReference type="PROSITE" id="PS50850">
    <property type="entry name" value="MFS"/>
    <property type="match status" value="1"/>
</dbReference>
<dbReference type="AlphaFoldDB" id="A0A427XKY4"/>
<keyword evidence="3 7" id="KW-0812">Transmembrane</keyword>
<feature type="transmembrane region" description="Helical" evidence="7">
    <location>
        <begin position="157"/>
        <end position="179"/>
    </location>
</feature>
<evidence type="ECO:0000256" key="1">
    <source>
        <dbReference type="ARBA" id="ARBA00004141"/>
    </source>
</evidence>
<proteinExistence type="predicted"/>
<dbReference type="GO" id="GO:0000297">
    <property type="term" value="F:spermine transmembrane transporter activity"/>
    <property type="evidence" value="ECO:0007669"/>
    <property type="project" value="TreeGrafter"/>
</dbReference>
<feature type="compositionally biased region" description="Polar residues" evidence="6">
    <location>
        <begin position="1"/>
        <end position="16"/>
    </location>
</feature>
<evidence type="ECO:0000256" key="2">
    <source>
        <dbReference type="ARBA" id="ARBA00022448"/>
    </source>
</evidence>
<dbReference type="RefSeq" id="XP_028474561.1">
    <property type="nucleotide sequence ID" value="XM_028617254.1"/>
</dbReference>
<feature type="transmembrane region" description="Helical" evidence="7">
    <location>
        <begin position="313"/>
        <end position="341"/>
    </location>
</feature>
<feature type="compositionally biased region" description="Polar residues" evidence="6">
    <location>
        <begin position="46"/>
        <end position="62"/>
    </location>
</feature>
<feature type="transmembrane region" description="Helical" evidence="7">
    <location>
        <begin position="561"/>
        <end position="579"/>
    </location>
</feature>
<feature type="transmembrane region" description="Helical" evidence="7">
    <location>
        <begin position="466"/>
        <end position="488"/>
    </location>
</feature>
<evidence type="ECO:0000256" key="7">
    <source>
        <dbReference type="SAM" id="Phobius"/>
    </source>
</evidence>
<evidence type="ECO:0000256" key="3">
    <source>
        <dbReference type="ARBA" id="ARBA00022692"/>
    </source>
</evidence>
<dbReference type="PANTHER" id="PTHR23502:SF132">
    <property type="entry name" value="POLYAMINE TRANSPORTER 2-RELATED"/>
    <property type="match status" value="1"/>
</dbReference>
<evidence type="ECO:0000256" key="5">
    <source>
        <dbReference type="ARBA" id="ARBA00023136"/>
    </source>
</evidence>
<dbReference type="InterPro" id="IPR036259">
    <property type="entry name" value="MFS_trans_sf"/>
</dbReference>
<feature type="transmembrane region" description="Helical" evidence="7">
    <location>
        <begin position="427"/>
        <end position="446"/>
    </location>
</feature>
<feature type="transmembrane region" description="Helical" evidence="7">
    <location>
        <begin position="250"/>
        <end position="275"/>
    </location>
</feature>
<evidence type="ECO:0000313" key="10">
    <source>
        <dbReference type="Proteomes" id="UP000279236"/>
    </source>
</evidence>
<dbReference type="GO" id="GO:0005886">
    <property type="term" value="C:plasma membrane"/>
    <property type="evidence" value="ECO:0007669"/>
    <property type="project" value="TreeGrafter"/>
</dbReference>
<keyword evidence="5 7" id="KW-0472">Membrane</keyword>
<dbReference type="CDD" id="cd17323">
    <property type="entry name" value="MFS_Tpo1_MDR_like"/>
    <property type="match status" value="1"/>
</dbReference>
<comment type="subcellular location">
    <subcellularLocation>
        <location evidence="1">Membrane</location>
        <topology evidence="1">Multi-pass membrane protein</topology>
    </subcellularLocation>
</comment>
<dbReference type="SUPFAM" id="SSF103473">
    <property type="entry name" value="MFS general substrate transporter"/>
    <property type="match status" value="1"/>
</dbReference>
<dbReference type="InterPro" id="IPR011701">
    <property type="entry name" value="MFS"/>
</dbReference>
<dbReference type="STRING" id="105984.A0A427XKY4"/>
<dbReference type="Gene3D" id="1.20.1250.20">
    <property type="entry name" value="MFS general substrate transporter like domains"/>
    <property type="match status" value="1"/>
</dbReference>
<evidence type="ECO:0000259" key="8">
    <source>
        <dbReference type="PROSITE" id="PS50850"/>
    </source>
</evidence>
<sequence>MASDNSTLAGSTSSPKASMDRKASVGRKQPSTTFEDAPTPHYTGATPRTMNNPLSHTLSTASRRSRHVEPDLSFPYLTQVTTAGATNEYRAETAAGYIRADDPDFGLHPVLSQYISREPTRQMTLIREKTKIDDMKLVTWKEHDPENPWNWGVARRWVYTAIVACAVMQVALSSAIVTGDFKDQMAHFNVSEEVIALTVSLPVCGFGLGPLLWSPASELLGRKPLWIVPSFIYIIFNIPCALAPNIGCLLASRFLCGFFGSAPLTLAGGTIADIWSPEERGFAIAIFAAAPYAGPVLGPLIGGFIGKYAGWQWLYWVNMISAFVVWCFCFLLPETFAPVLLKKRAQKMRKETEDPTFVTEQEVLRRPLGDIVVETLIRPFQMLVEEPILLLMSLYVCLVYGLLYAYFFAYPYVFGELYGWDDAKTGLTFIPVLIGVALALIVTPILEKRYAAIENPTPEDRLPGMLIGGPWVPVSLFIFGWTAPPYVAPGGGSWVGPCISGVPFGFGMVLVYFSCNAYLIESFPAYVASALAAKTVVRSAAGAAMPLFISIMFRALKAGPASSILGGVACVMALIPWAFRKWGAVIRSRSKRAATH</sequence>
<dbReference type="Pfam" id="PF07690">
    <property type="entry name" value="MFS_1"/>
    <property type="match status" value="1"/>
</dbReference>
<comment type="caution">
    <text evidence="9">The sequence shown here is derived from an EMBL/GenBank/DDBJ whole genome shotgun (WGS) entry which is preliminary data.</text>
</comment>
<feature type="transmembrane region" description="Helical" evidence="7">
    <location>
        <begin position="494"/>
        <end position="515"/>
    </location>
</feature>
<dbReference type="EMBL" id="RSCE01000010">
    <property type="protein sequence ID" value="RSH79414.1"/>
    <property type="molecule type" value="Genomic_DNA"/>
</dbReference>
<accession>A0A427XKY4</accession>
<name>A0A427XKY4_9TREE</name>
<dbReference type="PANTHER" id="PTHR23502">
    <property type="entry name" value="MAJOR FACILITATOR SUPERFAMILY"/>
    <property type="match status" value="1"/>
</dbReference>
<keyword evidence="4 7" id="KW-1133">Transmembrane helix</keyword>
<evidence type="ECO:0000256" key="4">
    <source>
        <dbReference type="ARBA" id="ARBA00022989"/>
    </source>
</evidence>
<dbReference type="FunFam" id="1.20.1250.20:FF:000011">
    <property type="entry name" value="MFS multidrug transporter, putative"/>
    <property type="match status" value="1"/>
</dbReference>
<keyword evidence="10" id="KW-1185">Reference proteome</keyword>
<evidence type="ECO:0000313" key="9">
    <source>
        <dbReference type="EMBL" id="RSH79414.1"/>
    </source>
</evidence>
<feature type="transmembrane region" description="Helical" evidence="7">
    <location>
        <begin position="388"/>
        <end position="407"/>
    </location>
</feature>
<dbReference type="Proteomes" id="UP000279236">
    <property type="component" value="Unassembled WGS sequence"/>
</dbReference>
<feature type="domain" description="Major facilitator superfamily (MFS) profile" evidence="8">
    <location>
        <begin position="159"/>
        <end position="584"/>
    </location>
</feature>
<dbReference type="OrthoDB" id="6770063at2759"/>
<dbReference type="GeneID" id="39586003"/>
<feature type="transmembrane region" description="Helical" evidence="7">
    <location>
        <begin position="194"/>
        <end position="213"/>
    </location>
</feature>
<dbReference type="GO" id="GO:0000329">
    <property type="term" value="C:fungal-type vacuole membrane"/>
    <property type="evidence" value="ECO:0007669"/>
    <property type="project" value="TreeGrafter"/>
</dbReference>
<reference evidence="9 10" key="1">
    <citation type="submission" date="2018-11" db="EMBL/GenBank/DDBJ databases">
        <title>Genome sequence of Apiotrichum porosum DSM 27194.</title>
        <authorList>
            <person name="Aliyu H."/>
            <person name="Gorte O."/>
            <person name="Ochsenreither K."/>
        </authorList>
    </citation>
    <scope>NUCLEOTIDE SEQUENCE [LARGE SCALE GENOMIC DNA]</scope>
    <source>
        <strain evidence="9 10">DSM 27194</strain>
    </source>
</reference>
<feature type="region of interest" description="Disordered" evidence="6">
    <location>
        <begin position="1"/>
        <end position="65"/>
    </location>
</feature>
<evidence type="ECO:0000256" key="6">
    <source>
        <dbReference type="SAM" id="MobiDB-lite"/>
    </source>
</evidence>
<feature type="transmembrane region" description="Helical" evidence="7">
    <location>
        <begin position="282"/>
        <end position="301"/>
    </location>
</feature>
<dbReference type="InterPro" id="IPR020846">
    <property type="entry name" value="MFS_dom"/>
</dbReference>
<gene>
    <name evidence="9" type="ORF">EHS24_001460</name>
</gene>
<feature type="transmembrane region" description="Helical" evidence="7">
    <location>
        <begin position="225"/>
        <end position="244"/>
    </location>
</feature>